<dbReference type="SUPFAM" id="SSF53474">
    <property type="entry name" value="alpha/beta-Hydrolases"/>
    <property type="match status" value="1"/>
</dbReference>
<gene>
    <name evidence="3" type="ORF">BSTOLATCC_MIC32997</name>
</gene>
<protein>
    <recommendedName>
        <fullName evidence="2">Carboxypeptidase</fullName>
        <ecNumber evidence="2">3.4.16.-</ecNumber>
    </recommendedName>
</protein>
<dbReference type="GO" id="GO:0006508">
    <property type="term" value="P:proteolysis"/>
    <property type="evidence" value="ECO:0007669"/>
    <property type="project" value="UniProtKB-KW"/>
</dbReference>
<keyword evidence="2" id="KW-0645">Protease</keyword>
<evidence type="ECO:0000313" key="3">
    <source>
        <dbReference type="EMBL" id="CAG9323095.1"/>
    </source>
</evidence>
<keyword evidence="2" id="KW-0121">Carboxypeptidase</keyword>
<evidence type="ECO:0000313" key="4">
    <source>
        <dbReference type="Proteomes" id="UP001162131"/>
    </source>
</evidence>
<dbReference type="EMBL" id="CAJZBQ010000033">
    <property type="protein sequence ID" value="CAG9323095.1"/>
    <property type="molecule type" value="Genomic_DNA"/>
</dbReference>
<feature type="chain" id="PRO_5043088784" description="Carboxypeptidase" evidence="2">
    <location>
        <begin position="17"/>
        <end position="446"/>
    </location>
</feature>
<sequence length="446" mass="50142">MWRRILLFLTLSIAMGAKLSDLVTNLPGLPDTPNFAIYSGYLSIPNSNGKMLHYIMVESQNNPATDPLILWLNGGPGCSSMDGLFYEHGPYIFPATSTTLVRNQHAWNTNATVIYIDSPAGVGFSVLGDPVNNQTNDLITAHDTLQALLQFFTEFPEYRKNDFYVSGESYAGIYVPTLVYNILMHNTYTPYQSINLVGMMVGNGCTDWNVDTTPAFVEMAWSHILLGGSWYTKLPYDCENWDNFNGEACDNDIDYTVGVLLQNVNVYDIYGECIQHTGETHFEDNQGKLRFLRDSGMLGIIPPCAAWVGTYTYLRNPQVLNALHINTTLSNPWSLCSNIDYQSDYLHGSIYTYPYIIRSGIKILVYSGDTDGAVPTIGTRQWINSLNLGYQQQYSQWYVDDQVAGWYEIYNGLTFVTVRGAGHMVPEFKPAQAHHMLLAFLNNQKP</sequence>
<dbReference type="PANTHER" id="PTHR11802:SF201">
    <property type="entry name" value="CARBOXYPEPTIDASE"/>
    <property type="match status" value="1"/>
</dbReference>
<keyword evidence="4" id="KW-1185">Reference proteome</keyword>
<dbReference type="Proteomes" id="UP001162131">
    <property type="component" value="Unassembled WGS sequence"/>
</dbReference>
<dbReference type="InterPro" id="IPR001563">
    <property type="entry name" value="Peptidase_S10"/>
</dbReference>
<dbReference type="PROSITE" id="PS00131">
    <property type="entry name" value="CARBOXYPEPT_SER_SER"/>
    <property type="match status" value="1"/>
</dbReference>
<dbReference type="AlphaFoldDB" id="A0AAU9J769"/>
<feature type="signal peptide" evidence="2">
    <location>
        <begin position="1"/>
        <end position="16"/>
    </location>
</feature>
<comment type="similarity">
    <text evidence="1 2">Belongs to the peptidase S10 family.</text>
</comment>
<dbReference type="PROSITE" id="PS00560">
    <property type="entry name" value="CARBOXYPEPT_SER_HIS"/>
    <property type="match status" value="1"/>
</dbReference>
<keyword evidence="2" id="KW-0732">Signal</keyword>
<accession>A0AAU9J769</accession>
<dbReference type="Gene3D" id="3.40.50.1820">
    <property type="entry name" value="alpha/beta hydrolase"/>
    <property type="match status" value="1"/>
</dbReference>
<dbReference type="InterPro" id="IPR033124">
    <property type="entry name" value="Ser_caboxypep_his_AS"/>
</dbReference>
<comment type="caution">
    <text evidence="3">The sequence shown here is derived from an EMBL/GenBank/DDBJ whole genome shotgun (WGS) entry which is preliminary data.</text>
</comment>
<dbReference type="GO" id="GO:0004185">
    <property type="term" value="F:serine-type carboxypeptidase activity"/>
    <property type="evidence" value="ECO:0007669"/>
    <property type="project" value="UniProtKB-UniRule"/>
</dbReference>
<name>A0AAU9J769_9CILI</name>
<keyword evidence="2" id="KW-0378">Hydrolase</keyword>
<dbReference type="Pfam" id="PF00450">
    <property type="entry name" value="Peptidase_S10"/>
    <property type="match status" value="1"/>
</dbReference>
<proteinExistence type="inferred from homology"/>
<evidence type="ECO:0000256" key="2">
    <source>
        <dbReference type="RuleBase" id="RU361156"/>
    </source>
</evidence>
<dbReference type="PRINTS" id="PR00724">
    <property type="entry name" value="CRBOXYPTASEC"/>
</dbReference>
<dbReference type="InterPro" id="IPR018202">
    <property type="entry name" value="Ser_caboxypep_ser_AS"/>
</dbReference>
<dbReference type="InterPro" id="IPR029058">
    <property type="entry name" value="AB_hydrolase_fold"/>
</dbReference>
<dbReference type="EC" id="3.4.16.-" evidence="2"/>
<dbReference type="PANTHER" id="PTHR11802">
    <property type="entry name" value="SERINE PROTEASE FAMILY S10 SERINE CARBOXYPEPTIDASE"/>
    <property type="match status" value="1"/>
</dbReference>
<organism evidence="3 4">
    <name type="scientific">Blepharisma stoltei</name>
    <dbReference type="NCBI Taxonomy" id="1481888"/>
    <lineage>
        <taxon>Eukaryota</taxon>
        <taxon>Sar</taxon>
        <taxon>Alveolata</taxon>
        <taxon>Ciliophora</taxon>
        <taxon>Postciliodesmatophora</taxon>
        <taxon>Heterotrichea</taxon>
        <taxon>Heterotrichida</taxon>
        <taxon>Blepharismidae</taxon>
        <taxon>Blepharisma</taxon>
    </lineage>
</organism>
<reference evidence="3" key="1">
    <citation type="submission" date="2021-09" db="EMBL/GenBank/DDBJ databases">
        <authorList>
            <consortium name="AG Swart"/>
            <person name="Singh M."/>
            <person name="Singh A."/>
            <person name="Seah K."/>
            <person name="Emmerich C."/>
        </authorList>
    </citation>
    <scope>NUCLEOTIDE SEQUENCE</scope>
    <source>
        <strain evidence="3">ATCC30299</strain>
    </source>
</reference>
<evidence type="ECO:0000256" key="1">
    <source>
        <dbReference type="ARBA" id="ARBA00009431"/>
    </source>
</evidence>